<accession>A0A7Y3WDF1</accession>
<evidence type="ECO:0000259" key="1">
    <source>
        <dbReference type="Pfam" id="PF18746"/>
    </source>
</evidence>
<protein>
    <recommendedName>
        <fullName evidence="1">Alpha-glutamyl/putrescinyl thymine pyrophosphorylase clade 3 domain-containing protein</fullName>
    </recommendedName>
</protein>
<keyword evidence="3" id="KW-1185">Reference proteome</keyword>
<reference evidence="2 3" key="1">
    <citation type="submission" date="2020-02" db="EMBL/GenBank/DDBJ databases">
        <authorList>
            <person name="Sun Q."/>
        </authorList>
    </citation>
    <scope>NUCLEOTIDE SEQUENCE [LARGE SCALE GENOMIC DNA]</scope>
    <source>
        <strain evidence="2 3">CCBAU 03386</strain>
    </source>
</reference>
<comment type="caution">
    <text evidence="2">The sequence shown here is derived from an EMBL/GenBank/DDBJ whole genome shotgun (WGS) entry which is preliminary data.</text>
</comment>
<dbReference type="AlphaFoldDB" id="A0A7Y3WDF1"/>
<dbReference type="EMBL" id="JABFCN010000004">
    <property type="protein sequence ID" value="NNU35667.1"/>
    <property type="molecule type" value="Genomic_DNA"/>
</dbReference>
<feature type="domain" description="Alpha-glutamyl/putrescinyl thymine pyrophosphorylase clade 3" evidence="1">
    <location>
        <begin position="34"/>
        <end position="305"/>
    </location>
</feature>
<proteinExistence type="predicted"/>
<dbReference type="Pfam" id="PF18746">
    <property type="entry name" value="aGPT-Pplase3"/>
    <property type="match status" value="1"/>
</dbReference>
<organism evidence="2 3">
    <name type="scientific">Rhizobium sophorae</name>
    <dbReference type="NCBI Taxonomy" id="1535242"/>
    <lineage>
        <taxon>Bacteria</taxon>
        <taxon>Pseudomonadati</taxon>
        <taxon>Pseudomonadota</taxon>
        <taxon>Alphaproteobacteria</taxon>
        <taxon>Hyphomicrobiales</taxon>
        <taxon>Rhizobiaceae</taxon>
        <taxon>Rhizobium/Agrobacterium group</taxon>
        <taxon>Rhizobium</taxon>
    </lineage>
</organism>
<dbReference type="InterPro" id="IPR041271">
    <property type="entry name" value="AGPT-Pplase3"/>
</dbReference>
<dbReference type="Proteomes" id="UP000519972">
    <property type="component" value="Unassembled WGS sequence"/>
</dbReference>
<name>A0A7Y3WDF1_9HYPH</name>
<evidence type="ECO:0000313" key="2">
    <source>
        <dbReference type="EMBL" id="NNU35667.1"/>
    </source>
</evidence>
<sequence length="305" mass="34139">MWPTRTGRWDEIRQALQTHSQTVRDLPGVADDDSRSTLAMQFVASLRREDYYRRVQEKHIGAAKADPNSGAFDPERAVAYHLQNGDVEEAAWLVFLMTHFARPASTGWLRLTQVYGRLGQGTWDWVTVSSDPDQMIAWLAENWTNVGGKFGNHRKYESLRPDSNRNFGSVLNSYLAWIGEDGHRSFFANMVQQTGNDPTQIFDALYRSMKVSTFGRLAKFDYLAMIGRYGIAPIEAGSAYLKGATGPASGARLLFTGSVQGVAIETQLQSWLDELDASLHVGMAVMEDALCNWQKSPSSFVHYKG</sequence>
<gene>
    <name evidence="2" type="ORF">G9X64_03970</name>
</gene>
<evidence type="ECO:0000313" key="3">
    <source>
        <dbReference type="Proteomes" id="UP000519972"/>
    </source>
</evidence>